<dbReference type="AlphaFoldDB" id="A0A542UIB3"/>
<dbReference type="SUPFAM" id="SSF53335">
    <property type="entry name" value="S-adenosyl-L-methionine-dependent methyltransferases"/>
    <property type="match status" value="1"/>
</dbReference>
<reference evidence="3 4" key="1">
    <citation type="submission" date="2019-06" db="EMBL/GenBank/DDBJ databases">
        <title>Sequencing the genomes of 1000 actinobacteria strains.</title>
        <authorList>
            <person name="Klenk H.-P."/>
        </authorList>
    </citation>
    <scope>NUCLEOTIDE SEQUENCE [LARGE SCALE GENOMIC DNA]</scope>
    <source>
        <strain evidence="3 4">DSM 41929</strain>
    </source>
</reference>
<dbReference type="FunFam" id="3.40.50.150:FF:000469">
    <property type="entry name" value="Spermine/spermidine synthase"/>
    <property type="match status" value="1"/>
</dbReference>
<dbReference type="NCBIfam" id="NF037959">
    <property type="entry name" value="MFS_SpdSyn"/>
    <property type="match status" value="1"/>
</dbReference>
<protein>
    <recommendedName>
        <fullName evidence="5">Spermine/spermidine synthase</fullName>
    </recommendedName>
</protein>
<dbReference type="STRING" id="164348.BFF78_26425"/>
<proteinExistence type="predicted"/>
<feature type="compositionally biased region" description="Low complexity" evidence="2">
    <location>
        <begin position="266"/>
        <end position="280"/>
    </location>
</feature>
<keyword evidence="4" id="KW-1185">Reference proteome</keyword>
<dbReference type="PANTHER" id="PTHR43317:SF1">
    <property type="entry name" value="THERMOSPERMINE SYNTHASE ACAULIS5"/>
    <property type="match status" value="1"/>
</dbReference>
<dbReference type="InterPro" id="IPR029063">
    <property type="entry name" value="SAM-dependent_MTases_sf"/>
</dbReference>
<sequence length="289" mass="30413">MGRSRNTRRGPAAVEAVVEAVDGGLAQLVPDPDRGRAWTLLIDGAPQSHVDLDDPAYLSFEYQRRLGHVIDLVAPPGKPVHAVHLGGGAFTLARYTAATRPRSTQQVVERDAALVQLVRRELPLDPGARIRVRSTDARAGLAKVPDGWADLVIADVFSGARTPAHLTSTEFLDEVRRALTPSGVYAANLADGPPLAHLRGQIATAAARFTELALIADPAVLRGKRFGNAVLVASDAPLPVAELTRRAASDPHPGRVEHGKPLTDFTGGAAPVTDAAAVASPAPPPSVFR</sequence>
<evidence type="ECO:0008006" key="5">
    <source>
        <dbReference type="Google" id="ProtNLM"/>
    </source>
</evidence>
<dbReference type="Gene3D" id="3.40.50.150">
    <property type="entry name" value="Vaccinia Virus protein VP39"/>
    <property type="match status" value="1"/>
</dbReference>
<comment type="caution">
    <text evidence="3">The sequence shown here is derived from an EMBL/GenBank/DDBJ whole genome shotgun (WGS) entry which is preliminary data.</text>
</comment>
<dbReference type="RefSeq" id="WP_055709464.1">
    <property type="nucleotide sequence ID" value="NZ_JBPJFI010000001.1"/>
</dbReference>
<dbReference type="OrthoDB" id="8221452at2"/>
<name>A0A542UIB3_9ACTN</name>
<evidence type="ECO:0000313" key="4">
    <source>
        <dbReference type="Proteomes" id="UP000318103"/>
    </source>
</evidence>
<feature type="region of interest" description="Disordered" evidence="2">
    <location>
        <begin position="246"/>
        <end position="289"/>
    </location>
</feature>
<evidence type="ECO:0000256" key="2">
    <source>
        <dbReference type="SAM" id="MobiDB-lite"/>
    </source>
</evidence>
<gene>
    <name evidence="3" type="ORF">FB563_3878</name>
</gene>
<keyword evidence="1" id="KW-0620">Polyamine biosynthesis</keyword>
<organism evidence="3 4">
    <name type="scientific">Streptomyces puniciscabiei</name>
    <dbReference type="NCBI Taxonomy" id="164348"/>
    <lineage>
        <taxon>Bacteria</taxon>
        <taxon>Bacillati</taxon>
        <taxon>Actinomycetota</taxon>
        <taxon>Actinomycetes</taxon>
        <taxon>Kitasatosporales</taxon>
        <taxon>Streptomycetaceae</taxon>
        <taxon>Streptomyces</taxon>
    </lineage>
</organism>
<dbReference type="EMBL" id="VFNX01000001">
    <property type="protein sequence ID" value="TQK98831.1"/>
    <property type="molecule type" value="Genomic_DNA"/>
</dbReference>
<dbReference type="Proteomes" id="UP000318103">
    <property type="component" value="Unassembled WGS sequence"/>
</dbReference>
<evidence type="ECO:0000256" key="1">
    <source>
        <dbReference type="ARBA" id="ARBA00023115"/>
    </source>
</evidence>
<feature type="compositionally biased region" description="Basic and acidic residues" evidence="2">
    <location>
        <begin position="246"/>
        <end position="261"/>
    </location>
</feature>
<dbReference type="GO" id="GO:0006596">
    <property type="term" value="P:polyamine biosynthetic process"/>
    <property type="evidence" value="ECO:0007669"/>
    <property type="project" value="UniProtKB-KW"/>
</dbReference>
<dbReference type="PANTHER" id="PTHR43317">
    <property type="entry name" value="THERMOSPERMINE SYNTHASE ACAULIS5"/>
    <property type="match status" value="1"/>
</dbReference>
<accession>A0A542UIB3</accession>
<evidence type="ECO:0000313" key="3">
    <source>
        <dbReference type="EMBL" id="TQK98831.1"/>
    </source>
</evidence>